<dbReference type="GO" id="GO:0016405">
    <property type="term" value="F:CoA-ligase activity"/>
    <property type="evidence" value="ECO:0007669"/>
    <property type="project" value="TreeGrafter"/>
</dbReference>
<organism evidence="3 4">
    <name type="scientific">Sulfitobacter pontiacus</name>
    <dbReference type="NCBI Taxonomy" id="60137"/>
    <lineage>
        <taxon>Bacteria</taxon>
        <taxon>Pseudomonadati</taxon>
        <taxon>Pseudomonadota</taxon>
        <taxon>Alphaproteobacteria</taxon>
        <taxon>Rhodobacterales</taxon>
        <taxon>Roseobacteraceae</taxon>
        <taxon>Sulfitobacter</taxon>
    </lineage>
</organism>
<dbReference type="GeneID" id="94022545"/>
<dbReference type="PANTHER" id="PTHR24096:SF323">
    <property type="entry name" value="BLR3536 PROTEIN"/>
    <property type="match status" value="1"/>
</dbReference>
<sequence>MKHPSYTANTDPDKIAYEMAGSGETLSFGQLNKRSNQAAHGFRKLQVAAGENIALLFENCLDFVVLTWAAQRSGVFYTAISCHLTANEISYIVGDCAAKVLVLSSKYTELFPAIQSACPDVRIYVSGKCDHPEMDWNAFVRHMPSDPIQDETVGADLLYSSGTTGRPKGVVREFTRQPIETVIPPLMTVLCETMANMNDQSVYLSPAPLYHAAPLRTSMMAVMLGGKSIIMERFDASEMLRLIDRHRVTHTQVVPTMFVRMLRLPLAERETYDLSSLKVIFHAAAPCPQEIKRQMLDWVGPILIEYYAGSEANGVTVSTSDDWLKYPGTVGRSLIGDILVVDENGRALPVGEIGDVYFDSGIEFSYRADPDKTAKAYLRPGCSTLGDVGHVNEEGFLFLTDRASYTIISGGVNIYPQETEDLLACHPDVADVAVFGVPNEEMGEEVKAVVQLEDGVAPSAAKSEELMEYCRSHLSRIKAPKSIDFRTDLPRTPTGKLTKRKLKDEYWH</sequence>
<proteinExistence type="predicted"/>
<reference evidence="4" key="1">
    <citation type="submission" date="2016-10" db="EMBL/GenBank/DDBJ databases">
        <authorList>
            <person name="Varghese N."/>
            <person name="Submissions S."/>
        </authorList>
    </citation>
    <scope>NUCLEOTIDE SEQUENCE [LARGE SCALE GENOMIC DNA]</scope>
    <source>
        <strain evidence="4">DSM 10014</strain>
    </source>
</reference>
<evidence type="ECO:0000259" key="2">
    <source>
        <dbReference type="Pfam" id="PF13193"/>
    </source>
</evidence>
<dbReference type="PROSITE" id="PS00455">
    <property type="entry name" value="AMP_BINDING"/>
    <property type="match status" value="1"/>
</dbReference>
<dbReference type="InterPro" id="IPR020845">
    <property type="entry name" value="AMP-binding_CS"/>
</dbReference>
<dbReference type="SUPFAM" id="SSF56801">
    <property type="entry name" value="Acetyl-CoA synthetase-like"/>
    <property type="match status" value="1"/>
</dbReference>
<dbReference type="RefSeq" id="WP_074637554.1">
    <property type="nucleotide sequence ID" value="NZ_CP160850.1"/>
</dbReference>
<dbReference type="InterPro" id="IPR045851">
    <property type="entry name" value="AMP-bd_C_sf"/>
</dbReference>
<dbReference type="InterPro" id="IPR000873">
    <property type="entry name" value="AMP-dep_synth/lig_dom"/>
</dbReference>
<name>A0A1H3DEA3_9RHOB</name>
<evidence type="ECO:0000313" key="4">
    <source>
        <dbReference type="Proteomes" id="UP000183076"/>
    </source>
</evidence>
<dbReference type="Gene3D" id="3.30.300.30">
    <property type="match status" value="1"/>
</dbReference>
<evidence type="ECO:0000313" key="3">
    <source>
        <dbReference type="EMBL" id="SDX64650.1"/>
    </source>
</evidence>
<dbReference type="InterPro" id="IPR025110">
    <property type="entry name" value="AMP-bd_C"/>
</dbReference>
<protein>
    <submittedName>
        <fullName evidence="3">Fatty-acyl-CoA synthase</fullName>
    </submittedName>
</protein>
<dbReference type="Pfam" id="PF13193">
    <property type="entry name" value="AMP-binding_C"/>
    <property type="match status" value="1"/>
</dbReference>
<dbReference type="AlphaFoldDB" id="A0A1H3DEA3"/>
<dbReference type="Gene3D" id="3.40.50.12780">
    <property type="entry name" value="N-terminal domain of ligase-like"/>
    <property type="match status" value="1"/>
</dbReference>
<dbReference type="EMBL" id="FNNB01000010">
    <property type="protein sequence ID" value="SDX64650.1"/>
    <property type="molecule type" value="Genomic_DNA"/>
</dbReference>
<accession>A0A1H3DEA3</accession>
<dbReference type="Pfam" id="PF00501">
    <property type="entry name" value="AMP-binding"/>
    <property type="match status" value="1"/>
</dbReference>
<dbReference type="STRING" id="60137.SAMN04488041_11071"/>
<evidence type="ECO:0000259" key="1">
    <source>
        <dbReference type="Pfam" id="PF00501"/>
    </source>
</evidence>
<dbReference type="PANTHER" id="PTHR24096">
    <property type="entry name" value="LONG-CHAIN-FATTY-ACID--COA LIGASE"/>
    <property type="match status" value="1"/>
</dbReference>
<feature type="domain" description="AMP-dependent synthetase/ligase" evidence="1">
    <location>
        <begin position="7"/>
        <end position="358"/>
    </location>
</feature>
<feature type="domain" description="AMP-binding enzyme C-terminal" evidence="2">
    <location>
        <begin position="418"/>
        <end position="496"/>
    </location>
</feature>
<dbReference type="Proteomes" id="UP000183076">
    <property type="component" value="Unassembled WGS sequence"/>
</dbReference>
<dbReference type="InterPro" id="IPR042099">
    <property type="entry name" value="ANL_N_sf"/>
</dbReference>
<gene>
    <name evidence="3" type="ORF">SAMN04488041_11071</name>
</gene>